<dbReference type="SUPFAM" id="SSF48695">
    <property type="entry name" value="Multiheme cytochromes"/>
    <property type="match status" value="1"/>
</dbReference>
<dbReference type="Gene3D" id="3.90.10.10">
    <property type="entry name" value="Cytochrome C3"/>
    <property type="match status" value="1"/>
</dbReference>
<keyword evidence="2" id="KW-0802">TPR repeat</keyword>
<protein>
    <recommendedName>
        <fullName evidence="7">Tetratricopeptide repeat protein</fullName>
    </recommendedName>
</protein>
<name>A0A418SEX9_9RHOB</name>
<evidence type="ECO:0000313" key="5">
    <source>
        <dbReference type="EMBL" id="QPM89762.1"/>
    </source>
</evidence>
<reference evidence="5 6" key="1">
    <citation type="submission" date="2020-08" db="EMBL/GenBank/DDBJ databases">
        <title>Genome sequence of Rhodobacteraceae bacterium Lw-13e.</title>
        <authorList>
            <person name="Poehlein A."/>
            <person name="Wolter L."/>
            <person name="Daniel R."/>
            <person name="Brinkhoff T."/>
        </authorList>
    </citation>
    <scope>NUCLEOTIDE SEQUENCE [LARGE SCALE GENOMIC DNA]</scope>
    <source>
        <strain evidence="5 6">Lw-13e</strain>
    </source>
</reference>
<feature type="repeat" description="TPR" evidence="2">
    <location>
        <begin position="579"/>
        <end position="612"/>
    </location>
</feature>
<dbReference type="InterPro" id="IPR051829">
    <property type="entry name" value="Multiheme_Cytochr_ET"/>
</dbReference>
<dbReference type="InterPro" id="IPR011989">
    <property type="entry name" value="ARM-like"/>
</dbReference>
<dbReference type="Proteomes" id="UP000283786">
    <property type="component" value="Chromosome"/>
</dbReference>
<keyword evidence="6" id="KW-1185">Reference proteome</keyword>
<dbReference type="InterPro" id="IPR019734">
    <property type="entry name" value="TPR_rpt"/>
</dbReference>
<dbReference type="PROSITE" id="PS50005">
    <property type="entry name" value="TPR"/>
    <property type="match status" value="1"/>
</dbReference>
<feature type="domain" description="Cytochrome c-552/4" evidence="4">
    <location>
        <begin position="179"/>
        <end position="217"/>
    </location>
</feature>
<dbReference type="KEGG" id="palw:PSAL_009880"/>
<keyword evidence="1" id="KW-0732">Signal</keyword>
<evidence type="ECO:0000313" key="6">
    <source>
        <dbReference type="Proteomes" id="UP000283786"/>
    </source>
</evidence>
<dbReference type="InterPro" id="IPR036280">
    <property type="entry name" value="Multihaem_cyt_sf"/>
</dbReference>
<dbReference type="Gene3D" id="1.25.40.10">
    <property type="entry name" value="Tetratricopeptide repeat domain"/>
    <property type="match status" value="1"/>
</dbReference>
<dbReference type="Gene3D" id="1.10.1130.10">
    <property type="entry name" value="Flavocytochrome C3, Chain A"/>
    <property type="match status" value="2"/>
</dbReference>
<dbReference type="AlphaFoldDB" id="A0A418SEX9"/>
<dbReference type="InterPro" id="IPR004155">
    <property type="entry name" value="PBS_lyase_HEAT"/>
</dbReference>
<evidence type="ECO:0000256" key="2">
    <source>
        <dbReference type="PROSITE-ProRule" id="PRU00339"/>
    </source>
</evidence>
<dbReference type="SUPFAM" id="SSF48452">
    <property type="entry name" value="TPR-like"/>
    <property type="match status" value="1"/>
</dbReference>
<dbReference type="InterPro" id="IPR023155">
    <property type="entry name" value="Cyt_c-552/4"/>
</dbReference>
<dbReference type="InterPro" id="IPR010177">
    <property type="entry name" value="Paired_CXXCH_1"/>
</dbReference>
<dbReference type="EMBL" id="CP060436">
    <property type="protein sequence ID" value="QPM89762.1"/>
    <property type="molecule type" value="Genomic_DNA"/>
</dbReference>
<proteinExistence type="predicted"/>
<dbReference type="Gene3D" id="1.25.10.10">
    <property type="entry name" value="Leucine-rich Repeat Variant"/>
    <property type="match status" value="1"/>
</dbReference>
<gene>
    <name evidence="5" type="ORF">PSAL_009880</name>
</gene>
<dbReference type="OrthoDB" id="9814800at2"/>
<evidence type="ECO:0000259" key="4">
    <source>
        <dbReference type="Pfam" id="PF13435"/>
    </source>
</evidence>
<evidence type="ECO:0000259" key="3">
    <source>
        <dbReference type="Pfam" id="PF09699"/>
    </source>
</evidence>
<dbReference type="Pfam" id="PF13435">
    <property type="entry name" value="Cytochrome_C554"/>
    <property type="match status" value="1"/>
</dbReference>
<sequence>MICLKRKPWSVSKVVRRAVRGLVVGFLVSLGAALPAIAQKTGYVGSETCIACHAEAGEAWRGSHHDLAWTSIEDGNIEADFDGTRFALGEMVAEFRLDESGAPHVRVTELDGETRDYPIHSVIGEEPLQQYVIETAPGRMQSFDVVWDTEKGEWFHLYPDQELLPDDALHWSGPYKNWNDRCATCHATGFEANYNSATRSYDSTMSEIGVGCEACHGPGARHLEWAEAWDATAVEQPPLNYGFAVDFSDTEVLIQQCAGCHSRRETFFDGNPVPGTPYHDAYSLSLLRPGLYEADGQILDEDYVYGSFLQSKMYSMGVGCVDCHMPHGGDLIAEGNAVCAQCHSLAGNPEFPSLPLVDFDSPEHTHHPEGSAGAECKNCHMVERVYMGNDWRADHSFRVPRPDLNGETGAPDACTTCHSDQQPGWAAARLEEWFPESTHRGPHFGQILAHGRRNPQASMGELVGLARDEGEAGIVRATALWLLEQPRDPSAAEAVSGLLDDPDPLVRAAAVKAMRAIEPQQRTQRVIPLLGDPARAVRIAAAQAMFDSQIAYLPDHYREMMTGAFTDWQQMMEARLGFPEAQLQLGGSALTMRNFQGAVDAFAEATVLDPALVNAWSMRVRLAEALGDPARALEILDQGLAANPDAIPLIDLQRRMSGQAPGLLPPPRE</sequence>
<dbReference type="InterPro" id="IPR011990">
    <property type="entry name" value="TPR-like_helical_dom_sf"/>
</dbReference>
<dbReference type="Pfam" id="PF09699">
    <property type="entry name" value="Paired_CXXCH_1"/>
    <property type="match status" value="1"/>
</dbReference>
<dbReference type="PANTHER" id="PTHR35038">
    <property type="entry name" value="DISSIMILATORY SULFITE REDUCTASE SIRA"/>
    <property type="match status" value="1"/>
</dbReference>
<dbReference type="SMART" id="SM00567">
    <property type="entry name" value="EZ_HEAT"/>
    <property type="match status" value="3"/>
</dbReference>
<feature type="domain" description="Doubled CXXCH motif" evidence="3">
    <location>
        <begin position="319"/>
        <end position="344"/>
    </location>
</feature>
<dbReference type="PANTHER" id="PTHR35038:SF8">
    <property type="entry name" value="C-TYPE POLYHEME CYTOCHROME OMCC"/>
    <property type="match status" value="1"/>
</dbReference>
<evidence type="ECO:0000256" key="1">
    <source>
        <dbReference type="ARBA" id="ARBA00022729"/>
    </source>
</evidence>
<organism evidence="5 6">
    <name type="scientific">Pseudooceanicola algae</name>
    <dbReference type="NCBI Taxonomy" id="1537215"/>
    <lineage>
        <taxon>Bacteria</taxon>
        <taxon>Pseudomonadati</taxon>
        <taxon>Pseudomonadota</taxon>
        <taxon>Alphaproteobacteria</taxon>
        <taxon>Rhodobacterales</taxon>
        <taxon>Paracoccaceae</taxon>
        <taxon>Pseudooceanicola</taxon>
    </lineage>
</organism>
<evidence type="ECO:0008006" key="7">
    <source>
        <dbReference type="Google" id="ProtNLM"/>
    </source>
</evidence>
<accession>A0A418SEX9</accession>
<dbReference type="Pfam" id="PF13646">
    <property type="entry name" value="HEAT_2"/>
    <property type="match status" value="1"/>
</dbReference>
<dbReference type="SMART" id="SM00028">
    <property type="entry name" value="TPR"/>
    <property type="match status" value="2"/>
</dbReference>